<evidence type="ECO:0000256" key="5">
    <source>
        <dbReference type="ARBA" id="ARBA00022741"/>
    </source>
</evidence>
<keyword evidence="5" id="KW-0547">Nucleotide-binding</keyword>
<dbReference type="KEGG" id="pste:PSTEL_01760"/>
<evidence type="ECO:0000259" key="9">
    <source>
        <dbReference type="Pfam" id="PF02518"/>
    </source>
</evidence>
<reference evidence="11 12" key="1">
    <citation type="submission" date="2014-08" db="EMBL/GenBank/DDBJ databases">
        <title>Comparative genomics of the Paenibacillus odorifer group.</title>
        <authorList>
            <person name="den Bakker H.C."/>
            <person name="Tsai Y.-C."/>
            <person name="Martin N."/>
            <person name="Korlach J."/>
            <person name="Wiedmann M."/>
        </authorList>
    </citation>
    <scope>NUCLEOTIDE SEQUENCE [LARGE SCALE GENOMIC DNA]</scope>
    <source>
        <strain evidence="11 12">DSM 14472</strain>
    </source>
</reference>
<dbReference type="GO" id="GO:0000155">
    <property type="term" value="F:phosphorelay sensor kinase activity"/>
    <property type="evidence" value="ECO:0007669"/>
    <property type="project" value="InterPro"/>
</dbReference>
<accession>A0A089LKI0</accession>
<evidence type="ECO:0000256" key="1">
    <source>
        <dbReference type="ARBA" id="ARBA00000085"/>
    </source>
</evidence>
<dbReference type="PANTHER" id="PTHR24421:SF10">
    <property type="entry name" value="NITRATE_NITRITE SENSOR PROTEIN NARQ"/>
    <property type="match status" value="1"/>
</dbReference>
<keyword evidence="8" id="KW-0902">Two-component regulatory system</keyword>
<dbReference type="Gene3D" id="1.20.5.1930">
    <property type="match status" value="1"/>
</dbReference>
<keyword evidence="3" id="KW-0597">Phosphoprotein</keyword>
<organism evidence="11 12">
    <name type="scientific">Paenibacillus stellifer</name>
    <dbReference type="NCBI Taxonomy" id="169760"/>
    <lineage>
        <taxon>Bacteria</taxon>
        <taxon>Bacillati</taxon>
        <taxon>Bacillota</taxon>
        <taxon>Bacilli</taxon>
        <taxon>Bacillales</taxon>
        <taxon>Paenibacillaceae</taxon>
        <taxon>Paenibacillus</taxon>
    </lineage>
</organism>
<dbReference type="AlphaFoldDB" id="A0A089LKI0"/>
<dbReference type="InterPro" id="IPR050482">
    <property type="entry name" value="Sensor_HK_TwoCompSys"/>
</dbReference>
<keyword evidence="12" id="KW-1185">Reference proteome</keyword>
<dbReference type="Proteomes" id="UP000029507">
    <property type="component" value="Chromosome"/>
</dbReference>
<dbReference type="Pfam" id="PF07730">
    <property type="entry name" value="HisKA_3"/>
    <property type="match status" value="1"/>
</dbReference>
<keyword evidence="4" id="KW-0808">Transferase</keyword>
<dbReference type="InterPro" id="IPR003594">
    <property type="entry name" value="HATPase_dom"/>
</dbReference>
<dbReference type="CDD" id="cd16917">
    <property type="entry name" value="HATPase_UhpB-NarQ-NarX-like"/>
    <property type="match status" value="1"/>
</dbReference>
<dbReference type="GO" id="GO:0046983">
    <property type="term" value="F:protein dimerization activity"/>
    <property type="evidence" value="ECO:0007669"/>
    <property type="project" value="InterPro"/>
</dbReference>
<name>A0A089LKI0_9BACL</name>
<dbReference type="SUPFAM" id="SSF55874">
    <property type="entry name" value="ATPase domain of HSP90 chaperone/DNA topoisomerase II/histidine kinase"/>
    <property type="match status" value="1"/>
</dbReference>
<dbReference type="HOGENOM" id="CLU_000445_20_15_9"/>
<feature type="domain" description="Signal transduction histidine kinase subgroup 3 dimerisation and phosphoacceptor" evidence="10">
    <location>
        <begin position="210"/>
        <end position="275"/>
    </location>
</feature>
<dbReference type="Gene3D" id="3.30.565.10">
    <property type="entry name" value="Histidine kinase-like ATPase, C-terminal domain"/>
    <property type="match status" value="1"/>
</dbReference>
<keyword evidence="7" id="KW-0067">ATP-binding</keyword>
<comment type="catalytic activity">
    <reaction evidence="1">
        <text>ATP + protein L-histidine = ADP + protein N-phospho-L-histidine.</text>
        <dbReference type="EC" id="2.7.13.3"/>
    </reaction>
</comment>
<evidence type="ECO:0000256" key="6">
    <source>
        <dbReference type="ARBA" id="ARBA00022777"/>
    </source>
</evidence>
<dbReference type="InterPro" id="IPR036890">
    <property type="entry name" value="HATPase_C_sf"/>
</dbReference>
<keyword evidence="6" id="KW-0418">Kinase</keyword>
<evidence type="ECO:0000313" key="11">
    <source>
        <dbReference type="EMBL" id="AIQ62036.1"/>
    </source>
</evidence>
<evidence type="ECO:0000259" key="10">
    <source>
        <dbReference type="Pfam" id="PF07730"/>
    </source>
</evidence>
<sequence>MNRQQRIEEGALGKGEIFLNMRVPRRHWLDGVMFVIRAVWGISGVWDLHQGQVPPLLFELGVFGYVVSCTLPMALHRSLRTPRWAAPAAELTVTGILFLLAGGGQEHLFPFFQVPFLTLGYLCAGRQLAWAGPAALALPIMLAGGLPEVPRGEAADALANWLVLLVIGFCFRKLVDSYQQIRSMYGIIRKQNATLELYARQIEELTLAEERGRLSRELHDTVGHTFTASIVGLDAVYYLMDHDPVEAKDSLRELLAHMRSGLDEVRRHIHAIAPEREERRLSLTLRRIAREFEMHTGMKVPLAVEGEEYLLPDGIRLTLIRCLQEALTNAKRHGMAQEARITLAFHKSEVVLTAEDNGIGTDQPLKGFGLQSMSDRLAGLNGRLELSSSPGAGMKLVCTVPAIRAAGCTMMEEGA</sequence>
<evidence type="ECO:0000256" key="3">
    <source>
        <dbReference type="ARBA" id="ARBA00022553"/>
    </source>
</evidence>
<protein>
    <recommendedName>
        <fullName evidence="2">histidine kinase</fullName>
        <ecNumber evidence="2">2.7.13.3</ecNumber>
    </recommendedName>
</protein>
<dbReference type="Pfam" id="PF02518">
    <property type="entry name" value="HATPase_c"/>
    <property type="match status" value="1"/>
</dbReference>
<dbReference type="EC" id="2.7.13.3" evidence="2"/>
<gene>
    <name evidence="11" type="ORF">PSTEL_01760</name>
</gene>
<evidence type="ECO:0000256" key="4">
    <source>
        <dbReference type="ARBA" id="ARBA00022679"/>
    </source>
</evidence>
<evidence type="ECO:0000256" key="2">
    <source>
        <dbReference type="ARBA" id="ARBA00012438"/>
    </source>
</evidence>
<dbReference type="EMBL" id="CP009286">
    <property type="protein sequence ID" value="AIQ62036.1"/>
    <property type="molecule type" value="Genomic_DNA"/>
</dbReference>
<proteinExistence type="predicted"/>
<dbReference type="STRING" id="169760.PSTEL_01760"/>
<dbReference type="InterPro" id="IPR011712">
    <property type="entry name" value="Sig_transdc_His_kin_sub3_dim/P"/>
</dbReference>
<evidence type="ECO:0000256" key="8">
    <source>
        <dbReference type="ARBA" id="ARBA00023012"/>
    </source>
</evidence>
<feature type="domain" description="Histidine kinase/HSP90-like ATPase" evidence="9">
    <location>
        <begin position="317"/>
        <end position="402"/>
    </location>
</feature>
<evidence type="ECO:0000256" key="7">
    <source>
        <dbReference type="ARBA" id="ARBA00022840"/>
    </source>
</evidence>
<dbReference type="RefSeq" id="WP_038693089.1">
    <property type="nucleotide sequence ID" value="NZ_CP009286.1"/>
</dbReference>
<dbReference type="OrthoDB" id="9781904at2"/>
<dbReference type="PANTHER" id="PTHR24421">
    <property type="entry name" value="NITRATE/NITRITE SENSOR PROTEIN NARX-RELATED"/>
    <property type="match status" value="1"/>
</dbReference>
<dbReference type="GO" id="GO:0016020">
    <property type="term" value="C:membrane"/>
    <property type="evidence" value="ECO:0007669"/>
    <property type="project" value="InterPro"/>
</dbReference>
<evidence type="ECO:0000313" key="12">
    <source>
        <dbReference type="Proteomes" id="UP000029507"/>
    </source>
</evidence>
<dbReference type="GO" id="GO:0005524">
    <property type="term" value="F:ATP binding"/>
    <property type="evidence" value="ECO:0007669"/>
    <property type="project" value="UniProtKB-KW"/>
</dbReference>